<gene>
    <name evidence="1" type="ORF">X560_0394</name>
</gene>
<dbReference type="OrthoDB" id="2735906at2"/>
<dbReference type="InterPro" id="IPR036388">
    <property type="entry name" value="WH-like_DNA-bd_sf"/>
</dbReference>
<dbReference type="Proteomes" id="UP000052258">
    <property type="component" value="Unassembled WGS sequence"/>
</dbReference>
<dbReference type="NCBIfam" id="TIGR01636">
    <property type="entry name" value="phage_rinA"/>
    <property type="match status" value="1"/>
</dbReference>
<evidence type="ECO:0000313" key="2">
    <source>
        <dbReference type="Proteomes" id="UP000052258"/>
    </source>
</evidence>
<dbReference type="EMBL" id="AZHO01000005">
    <property type="protein sequence ID" value="KMT60974.1"/>
    <property type="molecule type" value="Genomic_DNA"/>
</dbReference>
<sequence>MSKRLRPAQYKSIEDEIRFYHDTKKELEQLRINVVLGASFQEQRDENTGGSSSGYISNPTEQRAMLLQMDRQIERRQKVILALDSVLNKLSDEDKQLIHFRYWDRGKPTWVWIASKLNMDESTARRRSRKIIIEISKRLGY</sequence>
<dbReference type="InterPro" id="IPR013324">
    <property type="entry name" value="RNA_pol_sigma_r3/r4-like"/>
</dbReference>
<dbReference type="AlphaFoldDB" id="A0A0J8GJ27"/>
<dbReference type="Gene3D" id="1.10.10.10">
    <property type="entry name" value="Winged helix-like DNA-binding domain superfamily/Winged helix DNA-binding domain"/>
    <property type="match status" value="1"/>
</dbReference>
<dbReference type="SUPFAM" id="SSF88659">
    <property type="entry name" value="Sigma3 and sigma4 domains of RNA polymerase sigma factors"/>
    <property type="match status" value="1"/>
</dbReference>
<dbReference type="InterPro" id="IPR006523">
    <property type="entry name" value="RinA"/>
</dbReference>
<dbReference type="RefSeq" id="WP_007475976.1">
    <property type="nucleotide sequence ID" value="NZ_KQ130610.1"/>
</dbReference>
<organism evidence="1 2">
    <name type="scientific">Listeria fleischmannii 1991</name>
    <dbReference type="NCBI Taxonomy" id="1430899"/>
    <lineage>
        <taxon>Bacteria</taxon>
        <taxon>Bacillati</taxon>
        <taxon>Bacillota</taxon>
        <taxon>Bacilli</taxon>
        <taxon>Bacillales</taxon>
        <taxon>Listeriaceae</taxon>
        <taxon>Listeria</taxon>
    </lineage>
</organism>
<reference evidence="1 2" key="1">
    <citation type="journal article" date="2015" name="Genome Biol. Evol.">
        <title>Comparative Genomics of Listeria Sensu Lato: Genus-Wide Differences in Evolutionary Dynamics and the Progressive Gain of Complex, Potentially Pathogenicity-Related Traits through Lateral Gene Transfer.</title>
        <authorList>
            <person name="Chiara M."/>
            <person name="Caruso M."/>
            <person name="D'Erchia A.M."/>
            <person name="Manzari C."/>
            <person name="Fraccalvieri R."/>
            <person name="Goffredo E."/>
            <person name="Latorre L."/>
            <person name="Miccolupo A."/>
            <person name="Padalino I."/>
            <person name="Santagada G."/>
            <person name="Chiocco D."/>
            <person name="Pesole G."/>
            <person name="Horner D.S."/>
            <person name="Parisi A."/>
        </authorList>
    </citation>
    <scope>NUCLEOTIDE SEQUENCE [LARGE SCALE GENOMIC DNA]</scope>
    <source>
        <strain evidence="1 2">1991</strain>
    </source>
</reference>
<comment type="caution">
    <text evidence="1">The sequence shown here is derived from an EMBL/GenBank/DDBJ whole genome shotgun (WGS) entry which is preliminary data.</text>
</comment>
<keyword evidence="2" id="KW-1185">Reference proteome</keyword>
<accession>A0A0J8GJ27</accession>
<evidence type="ECO:0000313" key="1">
    <source>
        <dbReference type="EMBL" id="KMT60974.1"/>
    </source>
</evidence>
<dbReference type="PATRIC" id="fig|1430899.3.peg.404"/>
<protein>
    <submittedName>
        <fullName evidence="1">Transcriptional regulator</fullName>
    </submittedName>
</protein>
<proteinExistence type="predicted"/>
<name>A0A0J8GJ27_9LIST</name>